<dbReference type="PANTHER" id="PTHR24033">
    <property type="entry name" value="EGF-LIKE DOMAIN-CONTAINING PROTEIN"/>
    <property type="match status" value="1"/>
</dbReference>
<keyword evidence="3" id="KW-0472">Membrane</keyword>
<comment type="caution">
    <text evidence="2">Lacks conserved residue(s) required for the propagation of feature annotation.</text>
</comment>
<feature type="domain" description="EGF-like" evidence="4">
    <location>
        <begin position="517"/>
        <end position="554"/>
    </location>
</feature>
<dbReference type="SMART" id="SM00181">
    <property type="entry name" value="EGF"/>
    <property type="match status" value="9"/>
</dbReference>
<protein>
    <recommendedName>
        <fullName evidence="4">EGF-like domain-containing protein</fullName>
    </recommendedName>
</protein>
<dbReference type="GO" id="GO:0005509">
    <property type="term" value="F:calcium ion binding"/>
    <property type="evidence" value="ECO:0007669"/>
    <property type="project" value="InterPro"/>
</dbReference>
<comment type="caution">
    <text evidence="5">The sequence shown here is derived from an EMBL/GenBank/DDBJ whole genome shotgun (WGS) entry which is preliminary data.</text>
</comment>
<proteinExistence type="predicted"/>
<feature type="domain" description="EGF-like" evidence="4">
    <location>
        <begin position="56"/>
        <end position="94"/>
    </location>
</feature>
<evidence type="ECO:0000313" key="6">
    <source>
        <dbReference type="Proteomes" id="UP000494206"/>
    </source>
</evidence>
<name>A0A8S1F8P7_9PELO</name>
<dbReference type="InterPro" id="IPR000742">
    <property type="entry name" value="EGF"/>
</dbReference>
<keyword evidence="3" id="KW-1133">Transmembrane helix</keyword>
<keyword evidence="3" id="KW-0812">Transmembrane</keyword>
<keyword evidence="6" id="KW-1185">Reference proteome</keyword>
<feature type="disulfide bond" evidence="2">
    <location>
        <begin position="84"/>
        <end position="93"/>
    </location>
</feature>
<dbReference type="Gene3D" id="2.10.25.10">
    <property type="entry name" value="Laminin"/>
    <property type="match status" value="5"/>
</dbReference>
<evidence type="ECO:0000256" key="3">
    <source>
        <dbReference type="SAM" id="Phobius"/>
    </source>
</evidence>
<keyword evidence="1 2" id="KW-1015">Disulfide bond</keyword>
<organism evidence="5 6">
    <name type="scientific">Caenorhabditis bovis</name>
    <dbReference type="NCBI Taxonomy" id="2654633"/>
    <lineage>
        <taxon>Eukaryota</taxon>
        <taxon>Metazoa</taxon>
        <taxon>Ecdysozoa</taxon>
        <taxon>Nematoda</taxon>
        <taxon>Chromadorea</taxon>
        <taxon>Rhabditida</taxon>
        <taxon>Rhabditina</taxon>
        <taxon>Rhabditomorpha</taxon>
        <taxon>Rhabditoidea</taxon>
        <taxon>Rhabditidae</taxon>
        <taxon>Peloderinae</taxon>
        <taxon>Caenorhabditis</taxon>
    </lineage>
</organism>
<dbReference type="InterPro" id="IPR051830">
    <property type="entry name" value="NOTCH_homolog"/>
</dbReference>
<evidence type="ECO:0000313" key="5">
    <source>
        <dbReference type="EMBL" id="CAB3408902.1"/>
    </source>
</evidence>
<feature type="domain" description="EGF-like" evidence="4">
    <location>
        <begin position="556"/>
        <end position="597"/>
    </location>
</feature>
<reference evidence="5 6" key="1">
    <citation type="submission" date="2020-04" db="EMBL/GenBank/DDBJ databases">
        <authorList>
            <person name="Laetsch R D."/>
            <person name="Stevens L."/>
            <person name="Kumar S."/>
            <person name="Blaxter L. M."/>
        </authorList>
    </citation>
    <scope>NUCLEOTIDE SEQUENCE [LARGE SCALE GENOMIC DNA]</scope>
</reference>
<dbReference type="Proteomes" id="UP000494206">
    <property type="component" value="Unassembled WGS sequence"/>
</dbReference>
<feature type="transmembrane region" description="Helical" evidence="3">
    <location>
        <begin position="616"/>
        <end position="634"/>
    </location>
</feature>
<accession>A0A8S1F8P7</accession>
<dbReference type="PROSITE" id="PS00022">
    <property type="entry name" value="EGF_1"/>
    <property type="match status" value="5"/>
</dbReference>
<keyword evidence="2" id="KW-0245">EGF-like domain</keyword>
<feature type="disulfide bond" evidence="2">
    <location>
        <begin position="587"/>
        <end position="596"/>
    </location>
</feature>
<dbReference type="PROSITE" id="PS50026">
    <property type="entry name" value="EGF_3"/>
    <property type="match status" value="3"/>
</dbReference>
<evidence type="ECO:0000256" key="1">
    <source>
        <dbReference type="ARBA" id="ARBA00023157"/>
    </source>
</evidence>
<dbReference type="SMART" id="SM00179">
    <property type="entry name" value="EGF_CA"/>
    <property type="match status" value="4"/>
</dbReference>
<dbReference type="SUPFAM" id="SSF57196">
    <property type="entry name" value="EGF/Laminin"/>
    <property type="match status" value="3"/>
</dbReference>
<feature type="disulfide bond" evidence="2">
    <location>
        <begin position="568"/>
        <end position="585"/>
    </location>
</feature>
<gene>
    <name evidence="5" type="ORF">CBOVIS_LOCUS10624</name>
</gene>
<dbReference type="PANTHER" id="PTHR24033:SF205">
    <property type="entry name" value="SPERM TRANSMEMBRANE PROTEIN 9"/>
    <property type="match status" value="1"/>
</dbReference>
<dbReference type="InterPro" id="IPR001881">
    <property type="entry name" value="EGF-like_Ca-bd_dom"/>
</dbReference>
<feature type="disulfide bond" evidence="2">
    <location>
        <begin position="544"/>
        <end position="553"/>
    </location>
</feature>
<dbReference type="OrthoDB" id="430340at2759"/>
<sequence length="644" mass="71731">MHLKAIFLTSILYSIYYVNGKVIRKFIDLLDKDAPTPLKLAPNYNEESISYKRNKKFDPCVQNPKICGSNGKCLSKDGNFYCICAPTHYGKTCEHIADQTNCQSNICENNSTCVSSETHRTIMNTTLIQLLRASKPDFEPLSISELASAEIVINYECICQPGFVGEICEISEAQRSCEEDYCLNRGRGVLEENKCVCKCEKQFFGNRCEQVSACYETKCENGGVCEDEIDMKAKTISAKCVCPKKIKNVDAVIEGEFCEKVKIIGENKNLPCAPGGNAFEMMSAMMEKLPNLLETEAETKELREIQNNYNDGTNKPKKMTNGWCENGGKCVPQVVKIASKEFYYLPTCTCTDPLTEGYYCEYKRKDACDLTLEEIARGVRLDEKCTDIAHGACVDILGTAHCVCKPDYTGANCENFDPCARKPCKHGNCIALSESSSPGGARYQCLCPLSAKLEHGTDCVNIEEGVCKKGICGHGRCMPCDAPKDDDMLPICNQAEIKRGYRCLCEAGFVPPFCRAHSNPCYQNLCQNSAKCVPNQYKSYDCQCLNGTSGTICENIDDACEAFGHSVCQNGECINDYYWRRGFSCDCLVGYEGLNCEISLPLMATGWRLVTRHYQFTMPVAFCALSLILLFIFSTRTANRQKEL</sequence>
<dbReference type="EMBL" id="CADEPM010000007">
    <property type="protein sequence ID" value="CAB3408902.1"/>
    <property type="molecule type" value="Genomic_DNA"/>
</dbReference>
<evidence type="ECO:0000259" key="4">
    <source>
        <dbReference type="PROSITE" id="PS50026"/>
    </source>
</evidence>
<dbReference type="AlphaFoldDB" id="A0A8S1F8P7"/>
<dbReference type="PROSITE" id="PS01186">
    <property type="entry name" value="EGF_2"/>
    <property type="match status" value="1"/>
</dbReference>
<evidence type="ECO:0000256" key="2">
    <source>
        <dbReference type="PROSITE-ProRule" id="PRU00076"/>
    </source>
</evidence>